<protein>
    <submittedName>
        <fullName evidence="1">Uncharacterized protein</fullName>
    </submittedName>
</protein>
<gene>
    <name evidence="1" type="ORF">HUJ06_018170</name>
</gene>
<evidence type="ECO:0000313" key="1">
    <source>
        <dbReference type="EMBL" id="DAD48232.1"/>
    </source>
</evidence>
<reference evidence="1 2" key="1">
    <citation type="journal article" date="2020" name="Mol. Biol. Evol.">
        <title>Distinct Expression and Methylation Patterns for Genes with Different Fates following a Single Whole-Genome Duplication in Flowering Plants.</title>
        <authorList>
            <person name="Shi T."/>
            <person name="Rahmani R.S."/>
            <person name="Gugger P.F."/>
            <person name="Wang M."/>
            <person name="Li H."/>
            <person name="Zhang Y."/>
            <person name="Li Z."/>
            <person name="Wang Q."/>
            <person name="Van de Peer Y."/>
            <person name="Marchal K."/>
            <person name="Chen J."/>
        </authorList>
    </citation>
    <scope>NUCLEOTIDE SEQUENCE [LARGE SCALE GENOMIC DNA]</scope>
    <source>
        <tissue evidence="1">Leaf</tissue>
    </source>
</reference>
<dbReference type="EMBL" id="DUZY01000008">
    <property type="protein sequence ID" value="DAD48232.1"/>
    <property type="molecule type" value="Genomic_DNA"/>
</dbReference>
<evidence type="ECO:0000313" key="2">
    <source>
        <dbReference type="Proteomes" id="UP000607653"/>
    </source>
</evidence>
<keyword evidence="2" id="KW-1185">Reference proteome</keyword>
<comment type="caution">
    <text evidence="1">The sequence shown here is derived from an EMBL/GenBank/DDBJ whole genome shotgun (WGS) entry which is preliminary data.</text>
</comment>
<proteinExistence type="predicted"/>
<organism evidence="1 2">
    <name type="scientific">Nelumbo nucifera</name>
    <name type="common">Sacred lotus</name>
    <dbReference type="NCBI Taxonomy" id="4432"/>
    <lineage>
        <taxon>Eukaryota</taxon>
        <taxon>Viridiplantae</taxon>
        <taxon>Streptophyta</taxon>
        <taxon>Embryophyta</taxon>
        <taxon>Tracheophyta</taxon>
        <taxon>Spermatophyta</taxon>
        <taxon>Magnoliopsida</taxon>
        <taxon>Proteales</taxon>
        <taxon>Nelumbonaceae</taxon>
        <taxon>Nelumbo</taxon>
    </lineage>
</organism>
<dbReference type="AlphaFoldDB" id="A0A822ZSL2"/>
<sequence length="156" mass="17645">MREYHLLPDFQEDQNEVICLRMKKLQEYQRIIERDEIEPEKLDEKCARITEWTRKKGGIEISECLFGGFPFLNWSTDCVTADCPSRQSAQNKSASSVEAATIGGLGKRPVSRQQPFHSLSLAPSSSPFDGQPISNICTCIDEERGASATKNRNYEI</sequence>
<accession>A0A822ZSL2</accession>
<name>A0A822ZSL2_NELNU</name>
<dbReference type="Proteomes" id="UP000607653">
    <property type="component" value="Unassembled WGS sequence"/>
</dbReference>